<dbReference type="VEuPathDB" id="FungiDB:FUN_020544"/>
<organism evidence="2 3">
    <name type="scientific">Rhizophagus irregularis</name>
    <dbReference type="NCBI Taxonomy" id="588596"/>
    <lineage>
        <taxon>Eukaryota</taxon>
        <taxon>Fungi</taxon>
        <taxon>Fungi incertae sedis</taxon>
        <taxon>Mucoromycota</taxon>
        <taxon>Glomeromycotina</taxon>
        <taxon>Glomeromycetes</taxon>
        <taxon>Glomerales</taxon>
        <taxon>Glomeraceae</taxon>
        <taxon>Rhizophagus</taxon>
    </lineage>
</organism>
<dbReference type="VEuPathDB" id="FungiDB:RhiirA1_500348"/>
<feature type="compositionally biased region" description="Low complexity" evidence="1">
    <location>
        <begin position="114"/>
        <end position="125"/>
    </location>
</feature>
<gene>
    <name evidence="2" type="ORF">RhiirC2_799977</name>
</gene>
<feature type="compositionally biased region" description="Acidic residues" evidence="1">
    <location>
        <begin position="69"/>
        <end position="113"/>
    </location>
</feature>
<dbReference type="VEuPathDB" id="FungiDB:FUN_013346"/>
<evidence type="ECO:0000256" key="1">
    <source>
        <dbReference type="SAM" id="MobiDB-lite"/>
    </source>
</evidence>
<dbReference type="VEuPathDB" id="FungiDB:RhiirFUN_015186"/>
<dbReference type="Proteomes" id="UP000233469">
    <property type="component" value="Unassembled WGS sequence"/>
</dbReference>
<comment type="caution">
    <text evidence="2">The sequence shown here is derived from an EMBL/GenBank/DDBJ whole genome shotgun (WGS) entry which is preliminary data.</text>
</comment>
<feature type="region of interest" description="Disordered" evidence="1">
    <location>
        <begin position="62"/>
        <end position="154"/>
    </location>
</feature>
<sequence>MFRKNNTYQLNNPLKLRQRYSHIPLHYRNINPNSYHVTNDKSLSIVVDNNKSNDNFENILLSSEKDNGNIDDDNADDNNNENGDDNNEGDDGNNVENDDHDDDDNDYYNEDNDNYYNEDNNCNYRDNNEHNEDDNDYYNEDNDDYYDDEDGDTPSTFPTSKLAYYLSINDIIWYVLNNPSIIKHMYFGPGINAKIKSEFWHGSLWAESPLFGQEDIIISQVKYRVGSFIYYYQSSIQKLGFLRAIQRDETNQTILKVQQLVFYEELPGNLKGTSRQRRANSGEVWILDENFVIINPSAVLRKVKVKLPYLNQPLTPGELNVKEIIYKYKNYWKIRDVNMSYLHPAHYISTNNPPTSSIPVYKLFLDIYYDDFGTYRNVYYSLGGVYIQFGNMPANLRKLVKNHFVIGFVPFRGNFDEFMCPFVEELKQLEKGKIMNVQGRDVWVVAELGVVTADLPQGNDLAGVLRHEASKGCRTCSINKDLQTDFNQDFALLSRLKLPAETLQAIVEMSKLKPVEMPKCRNSFDMSKLSKPKNIT</sequence>
<proteinExistence type="predicted"/>
<evidence type="ECO:0000313" key="3">
    <source>
        <dbReference type="Proteomes" id="UP000233469"/>
    </source>
</evidence>
<reference evidence="2 3" key="1">
    <citation type="submission" date="2016-04" db="EMBL/GenBank/DDBJ databases">
        <title>Genome analyses suggest a sexual origin of heterokaryosis in a supposedly ancient asexual fungus.</title>
        <authorList>
            <person name="Ropars J."/>
            <person name="Sedzielewska K."/>
            <person name="Noel J."/>
            <person name="Charron P."/>
            <person name="Farinelli L."/>
            <person name="Marton T."/>
            <person name="Kruger M."/>
            <person name="Pelin A."/>
            <person name="Brachmann A."/>
            <person name="Corradi N."/>
        </authorList>
    </citation>
    <scope>NUCLEOTIDE SEQUENCE [LARGE SCALE GENOMIC DNA]</scope>
    <source>
        <strain evidence="2 3">C2</strain>
    </source>
</reference>
<protein>
    <recommendedName>
        <fullName evidence="4">BAH domain-containing protein</fullName>
    </recommendedName>
</protein>
<evidence type="ECO:0000313" key="2">
    <source>
        <dbReference type="EMBL" id="PKK56451.1"/>
    </source>
</evidence>
<feature type="compositionally biased region" description="Acidic residues" evidence="1">
    <location>
        <begin position="131"/>
        <end position="152"/>
    </location>
</feature>
<reference evidence="2 3" key="2">
    <citation type="submission" date="2017-10" db="EMBL/GenBank/DDBJ databases">
        <title>Extensive intraspecific genome diversity in a model arbuscular mycorrhizal fungus.</title>
        <authorList>
            <person name="Chen E.C.H."/>
            <person name="Morin E."/>
            <person name="Baudet D."/>
            <person name="Noel J."/>
            <person name="Ndikumana S."/>
            <person name="Charron P."/>
            <person name="St-Onge C."/>
            <person name="Giorgi J."/>
            <person name="Grigoriev I.V."/>
            <person name="Roux C."/>
            <person name="Martin F.M."/>
            <person name="Corradi N."/>
        </authorList>
    </citation>
    <scope>NUCLEOTIDE SEQUENCE [LARGE SCALE GENOMIC DNA]</scope>
    <source>
        <strain evidence="2 3">C2</strain>
    </source>
</reference>
<dbReference type="AlphaFoldDB" id="A0A2N1M478"/>
<accession>A0A2N1M478</accession>
<feature type="non-terminal residue" evidence="2">
    <location>
        <position position="536"/>
    </location>
</feature>
<evidence type="ECO:0008006" key="4">
    <source>
        <dbReference type="Google" id="ProtNLM"/>
    </source>
</evidence>
<dbReference type="EMBL" id="LLXL01005603">
    <property type="protein sequence ID" value="PKK56451.1"/>
    <property type="molecule type" value="Genomic_DNA"/>
</dbReference>
<name>A0A2N1M478_9GLOM</name>